<keyword evidence="1" id="KW-0472">Membrane</keyword>
<dbReference type="Gene3D" id="3.30.1050.10">
    <property type="entry name" value="SCP2 sterol-binding domain"/>
    <property type="match status" value="1"/>
</dbReference>
<comment type="caution">
    <text evidence="3">The sequence shown here is derived from an EMBL/GenBank/DDBJ whole genome shotgun (WGS) entry which is preliminary data.</text>
</comment>
<sequence length="148" mass="16337">MSKNIRIPSGVTTSRSSEFNEIVRSIDDETLASAMADPMSRTVVLHAVFDEMPRRLIGDRVEGVDSVVCWRIGEPADMWTVVVANSRCTVHQGNPGLDPAVTLELGMVPFLRMIAGQMGGMALLVTGNLRIKGNMMTARNMEKWFVRD</sequence>
<feature type="domain" description="SCP2" evidence="2">
    <location>
        <begin position="59"/>
        <end position="144"/>
    </location>
</feature>
<gene>
    <name evidence="3" type="ORF">AB0I48_29065</name>
</gene>
<keyword evidence="1" id="KW-0812">Transmembrane</keyword>
<name>A0ABV3G1Q9_9NOCA</name>
<organism evidence="3 4">
    <name type="scientific">Nocardia aurea</name>
    <dbReference type="NCBI Taxonomy" id="2144174"/>
    <lineage>
        <taxon>Bacteria</taxon>
        <taxon>Bacillati</taxon>
        <taxon>Actinomycetota</taxon>
        <taxon>Actinomycetes</taxon>
        <taxon>Mycobacteriales</taxon>
        <taxon>Nocardiaceae</taxon>
        <taxon>Nocardia</taxon>
    </lineage>
</organism>
<evidence type="ECO:0000256" key="1">
    <source>
        <dbReference type="SAM" id="Phobius"/>
    </source>
</evidence>
<dbReference type="RefSeq" id="WP_357788165.1">
    <property type="nucleotide sequence ID" value="NZ_JBFAKC010000016.1"/>
</dbReference>
<dbReference type="Pfam" id="PF02036">
    <property type="entry name" value="SCP2"/>
    <property type="match status" value="1"/>
</dbReference>
<reference evidence="3 4" key="1">
    <citation type="submission" date="2024-06" db="EMBL/GenBank/DDBJ databases">
        <title>The Natural Products Discovery Center: Release of the First 8490 Sequenced Strains for Exploring Actinobacteria Biosynthetic Diversity.</title>
        <authorList>
            <person name="Kalkreuter E."/>
            <person name="Kautsar S.A."/>
            <person name="Yang D."/>
            <person name="Bader C.D."/>
            <person name="Teijaro C.N."/>
            <person name="Fluegel L."/>
            <person name="Davis C.M."/>
            <person name="Simpson J.R."/>
            <person name="Lauterbach L."/>
            <person name="Steele A.D."/>
            <person name="Gui C."/>
            <person name="Meng S."/>
            <person name="Li G."/>
            <person name="Viehrig K."/>
            <person name="Ye F."/>
            <person name="Su P."/>
            <person name="Kiefer A.F."/>
            <person name="Nichols A."/>
            <person name="Cepeda A.J."/>
            <person name="Yan W."/>
            <person name="Fan B."/>
            <person name="Jiang Y."/>
            <person name="Adhikari A."/>
            <person name="Zheng C.-J."/>
            <person name="Schuster L."/>
            <person name="Cowan T.M."/>
            <person name="Smanski M.J."/>
            <person name="Chevrette M.G."/>
            <person name="De Carvalho L.P.S."/>
            <person name="Shen B."/>
        </authorList>
    </citation>
    <scope>NUCLEOTIDE SEQUENCE [LARGE SCALE GENOMIC DNA]</scope>
    <source>
        <strain evidence="3 4">NPDC050403</strain>
    </source>
</reference>
<evidence type="ECO:0000259" key="2">
    <source>
        <dbReference type="Pfam" id="PF02036"/>
    </source>
</evidence>
<accession>A0ABV3G1Q9</accession>
<dbReference type="InterPro" id="IPR036527">
    <property type="entry name" value="SCP2_sterol-bd_dom_sf"/>
</dbReference>
<dbReference type="InterPro" id="IPR003033">
    <property type="entry name" value="SCP2_sterol-bd_dom"/>
</dbReference>
<evidence type="ECO:0000313" key="3">
    <source>
        <dbReference type="EMBL" id="MEV0711615.1"/>
    </source>
</evidence>
<feature type="transmembrane region" description="Helical" evidence="1">
    <location>
        <begin position="110"/>
        <end position="131"/>
    </location>
</feature>
<dbReference type="SUPFAM" id="SSF55718">
    <property type="entry name" value="SCP-like"/>
    <property type="match status" value="1"/>
</dbReference>
<dbReference type="Proteomes" id="UP001551695">
    <property type="component" value="Unassembled WGS sequence"/>
</dbReference>
<proteinExistence type="predicted"/>
<keyword evidence="1" id="KW-1133">Transmembrane helix</keyword>
<protein>
    <submittedName>
        <fullName evidence="3">SCP2 sterol-binding domain-containing protein</fullName>
    </submittedName>
</protein>
<keyword evidence="4" id="KW-1185">Reference proteome</keyword>
<evidence type="ECO:0000313" key="4">
    <source>
        <dbReference type="Proteomes" id="UP001551695"/>
    </source>
</evidence>
<dbReference type="EMBL" id="JBFAKC010000016">
    <property type="protein sequence ID" value="MEV0711615.1"/>
    <property type="molecule type" value="Genomic_DNA"/>
</dbReference>